<keyword evidence="7" id="KW-1185">Reference proteome</keyword>
<evidence type="ECO:0000256" key="1">
    <source>
        <dbReference type="ARBA" id="ARBA00001974"/>
    </source>
</evidence>
<sequence length="254" mass="27296">MARHLAEASGAEIRLRGDGVTRIDRRPDRGVAVLTASGDVVRGPGAGELRRAALRRDRAASRVTSPAPASCPSAGEYYELARPELVRGLVYPVPDPAFPFLGVHLTRGVDGGVHVGAPTRCRPWPARGYDRRTVRPRELAATLAWPGSWRLARRHWRYGAGRAAPLAVQARLHPGGAPAPARRARRGPGADGRPGCARRRCCATAALVDDFLIRERAPSGARAERPLARRDRVPADRAGRSPAGRWPELAAQGA</sequence>
<gene>
    <name evidence="6" type="ORF">GCM10019016_060620</name>
</gene>
<dbReference type="Proteomes" id="UP001501455">
    <property type="component" value="Unassembled WGS sequence"/>
</dbReference>
<evidence type="ECO:0000313" key="7">
    <source>
        <dbReference type="Proteomes" id="UP001501455"/>
    </source>
</evidence>
<evidence type="ECO:0000256" key="3">
    <source>
        <dbReference type="ARBA" id="ARBA00022827"/>
    </source>
</evidence>
<protein>
    <recommendedName>
        <fullName evidence="8">FAD dependent oxidoreductase domain-containing protein</fullName>
    </recommendedName>
</protein>
<organism evidence="6 7">
    <name type="scientific">Streptomyces prasinosporus</name>
    <dbReference type="NCBI Taxonomy" id="68256"/>
    <lineage>
        <taxon>Bacteria</taxon>
        <taxon>Bacillati</taxon>
        <taxon>Actinomycetota</taxon>
        <taxon>Actinomycetes</taxon>
        <taxon>Kitasatosporales</taxon>
        <taxon>Streptomycetaceae</taxon>
        <taxon>Streptomyces</taxon>
        <taxon>Streptomyces albogriseolus group</taxon>
    </lineage>
</organism>
<evidence type="ECO:0000256" key="2">
    <source>
        <dbReference type="ARBA" id="ARBA00022630"/>
    </source>
</evidence>
<feature type="region of interest" description="Disordered" evidence="5">
    <location>
        <begin position="174"/>
        <end position="195"/>
    </location>
</feature>
<reference evidence="7" key="1">
    <citation type="journal article" date="2019" name="Int. J. Syst. Evol. Microbiol.">
        <title>The Global Catalogue of Microorganisms (GCM) 10K type strain sequencing project: providing services to taxonomists for standard genome sequencing and annotation.</title>
        <authorList>
            <consortium name="The Broad Institute Genomics Platform"/>
            <consortium name="The Broad Institute Genome Sequencing Center for Infectious Disease"/>
            <person name="Wu L."/>
            <person name="Ma J."/>
        </authorList>
    </citation>
    <scope>NUCLEOTIDE SEQUENCE [LARGE SCALE GENOMIC DNA]</scope>
    <source>
        <strain evidence="7">JCM 4816</strain>
    </source>
</reference>
<keyword evidence="4" id="KW-0560">Oxidoreductase</keyword>
<evidence type="ECO:0000256" key="4">
    <source>
        <dbReference type="ARBA" id="ARBA00023002"/>
    </source>
</evidence>
<feature type="compositionally biased region" description="Basic and acidic residues" evidence="5">
    <location>
        <begin position="219"/>
        <end position="239"/>
    </location>
</feature>
<keyword evidence="3" id="KW-0274">FAD</keyword>
<comment type="caution">
    <text evidence="6">The sequence shown here is derived from an EMBL/GenBank/DDBJ whole genome shotgun (WGS) entry which is preliminary data.</text>
</comment>
<evidence type="ECO:0000256" key="5">
    <source>
        <dbReference type="SAM" id="MobiDB-lite"/>
    </source>
</evidence>
<name>A0ABP6TV10_9ACTN</name>
<keyword evidence="2" id="KW-0285">Flavoprotein</keyword>
<comment type="cofactor">
    <cofactor evidence="1">
        <name>FAD</name>
        <dbReference type="ChEBI" id="CHEBI:57692"/>
    </cofactor>
</comment>
<dbReference type="Gene3D" id="3.30.9.10">
    <property type="entry name" value="D-Amino Acid Oxidase, subunit A, domain 2"/>
    <property type="match status" value="1"/>
</dbReference>
<evidence type="ECO:0000313" key="6">
    <source>
        <dbReference type="EMBL" id="GAA3498959.1"/>
    </source>
</evidence>
<accession>A0ABP6TV10</accession>
<dbReference type="EMBL" id="BAAAXF010000041">
    <property type="protein sequence ID" value="GAA3498959.1"/>
    <property type="molecule type" value="Genomic_DNA"/>
</dbReference>
<proteinExistence type="predicted"/>
<evidence type="ECO:0008006" key="8">
    <source>
        <dbReference type="Google" id="ProtNLM"/>
    </source>
</evidence>
<dbReference type="PANTHER" id="PTHR43104:SF2">
    <property type="entry name" value="L-2-HYDROXYGLUTARATE DEHYDROGENASE, MITOCHONDRIAL"/>
    <property type="match status" value="1"/>
</dbReference>
<dbReference type="PANTHER" id="PTHR43104">
    <property type="entry name" value="L-2-HYDROXYGLUTARATE DEHYDROGENASE, MITOCHONDRIAL"/>
    <property type="match status" value="1"/>
</dbReference>
<feature type="region of interest" description="Disordered" evidence="5">
    <location>
        <begin position="219"/>
        <end position="254"/>
    </location>
</feature>